<feature type="transmembrane region" description="Helical" evidence="1">
    <location>
        <begin position="12"/>
        <end position="31"/>
    </location>
</feature>
<sequence>MIKARHHETGQVNPALLVPVVILLITAVWIWKRLTPDQQDYLVDQAVPMVAIGIVMALLLFIPLNTFRRRRARSQERTRLLALFERAPGQEKRLDLAFALLENNNYQIDGLDSAVPALKELFATTLQRALGDKQHRIRGMAASHLGALQDRSVIPLLVKALEDDHAYVRSCAALGLGRLRATEARERLKTAMEHDWDQTVRSRAREALERLRDETSRQQT</sequence>
<dbReference type="Proteomes" id="UP000199032">
    <property type="component" value="Unassembled WGS sequence"/>
</dbReference>
<dbReference type="SUPFAM" id="SSF48371">
    <property type="entry name" value="ARM repeat"/>
    <property type="match status" value="1"/>
</dbReference>
<protein>
    <recommendedName>
        <fullName evidence="4">HEAT repeat domain-containing protein</fullName>
    </recommendedName>
</protein>
<keyword evidence="1" id="KW-1133">Transmembrane helix</keyword>
<evidence type="ECO:0000256" key="1">
    <source>
        <dbReference type="SAM" id="Phobius"/>
    </source>
</evidence>
<organism evidence="2 3">
    <name type="scientific">Candidatus Nitrospira nitrosa</name>
    <dbReference type="NCBI Taxonomy" id="1742972"/>
    <lineage>
        <taxon>Bacteria</taxon>
        <taxon>Pseudomonadati</taxon>
        <taxon>Nitrospirota</taxon>
        <taxon>Nitrospiria</taxon>
        <taxon>Nitrospirales</taxon>
        <taxon>Nitrospiraceae</taxon>
        <taxon>Nitrospira</taxon>
    </lineage>
</organism>
<reference evidence="2 3" key="1">
    <citation type="submission" date="2015-10" db="EMBL/GenBank/DDBJ databases">
        <authorList>
            <person name="Gilbert D.G."/>
        </authorList>
    </citation>
    <scope>NUCLEOTIDE SEQUENCE [LARGE SCALE GENOMIC DNA]</scope>
    <source>
        <strain evidence="2">COMA1</strain>
    </source>
</reference>
<feature type="transmembrane region" description="Helical" evidence="1">
    <location>
        <begin position="46"/>
        <end position="67"/>
    </location>
</feature>
<gene>
    <name evidence="2" type="ORF">COMA1_11305</name>
</gene>
<evidence type="ECO:0008006" key="4">
    <source>
        <dbReference type="Google" id="ProtNLM"/>
    </source>
</evidence>
<keyword evidence="3" id="KW-1185">Reference proteome</keyword>
<evidence type="ECO:0000313" key="2">
    <source>
        <dbReference type="EMBL" id="CUS33714.1"/>
    </source>
</evidence>
<dbReference type="SMART" id="SM00567">
    <property type="entry name" value="EZ_HEAT"/>
    <property type="match status" value="3"/>
</dbReference>
<dbReference type="EMBL" id="CZQA01000001">
    <property type="protein sequence ID" value="CUS33714.1"/>
    <property type="molecule type" value="Genomic_DNA"/>
</dbReference>
<dbReference type="RefSeq" id="WP_090745342.1">
    <property type="nucleotide sequence ID" value="NZ_CZQA01000001.1"/>
</dbReference>
<name>A0A0S4LF30_9BACT</name>
<dbReference type="InterPro" id="IPR011989">
    <property type="entry name" value="ARM-like"/>
</dbReference>
<evidence type="ECO:0000313" key="3">
    <source>
        <dbReference type="Proteomes" id="UP000199032"/>
    </source>
</evidence>
<keyword evidence="1" id="KW-0812">Transmembrane</keyword>
<dbReference type="InterPro" id="IPR004155">
    <property type="entry name" value="PBS_lyase_HEAT"/>
</dbReference>
<dbReference type="AlphaFoldDB" id="A0A0S4LF30"/>
<dbReference type="InterPro" id="IPR016024">
    <property type="entry name" value="ARM-type_fold"/>
</dbReference>
<dbReference type="OrthoDB" id="9790126at2"/>
<dbReference type="Pfam" id="PF13646">
    <property type="entry name" value="HEAT_2"/>
    <property type="match status" value="1"/>
</dbReference>
<dbReference type="InterPro" id="IPR021133">
    <property type="entry name" value="HEAT_type_2"/>
</dbReference>
<proteinExistence type="predicted"/>
<accession>A0A0S4LF30</accession>
<dbReference type="PROSITE" id="PS50077">
    <property type="entry name" value="HEAT_REPEAT"/>
    <property type="match status" value="1"/>
</dbReference>
<dbReference type="STRING" id="1742972.COMA1_11305"/>
<dbReference type="Gene3D" id="1.25.10.10">
    <property type="entry name" value="Leucine-rich Repeat Variant"/>
    <property type="match status" value="1"/>
</dbReference>
<keyword evidence="1" id="KW-0472">Membrane</keyword>